<dbReference type="InterPro" id="IPR027417">
    <property type="entry name" value="P-loop_NTPase"/>
</dbReference>
<keyword evidence="2" id="KW-0547">Nucleotide-binding</keyword>
<dbReference type="InterPro" id="IPR003439">
    <property type="entry name" value="ABC_transporter-like_ATP-bd"/>
</dbReference>
<keyword evidence="1" id="KW-0813">Transport</keyword>
<name>A0A9D1K0A1_9FIRM</name>
<dbReference type="PANTHER" id="PTHR42939">
    <property type="entry name" value="ABC TRANSPORTER ATP-BINDING PROTEIN ALBC-RELATED"/>
    <property type="match status" value="1"/>
</dbReference>
<dbReference type="PROSITE" id="PS00211">
    <property type="entry name" value="ABC_TRANSPORTER_1"/>
    <property type="match status" value="1"/>
</dbReference>
<dbReference type="GO" id="GO:0005524">
    <property type="term" value="F:ATP binding"/>
    <property type="evidence" value="ECO:0007669"/>
    <property type="project" value="UniProtKB-KW"/>
</dbReference>
<evidence type="ECO:0000313" key="5">
    <source>
        <dbReference type="EMBL" id="HIS77454.1"/>
    </source>
</evidence>
<evidence type="ECO:0000259" key="4">
    <source>
        <dbReference type="PROSITE" id="PS50893"/>
    </source>
</evidence>
<evidence type="ECO:0000256" key="3">
    <source>
        <dbReference type="ARBA" id="ARBA00022840"/>
    </source>
</evidence>
<protein>
    <submittedName>
        <fullName evidence="5">ABC transporter ATP-binding protein</fullName>
    </submittedName>
</protein>
<dbReference type="CDD" id="cd03230">
    <property type="entry name" value="ABC_DR_subfamily_A"/>
    <property type="match status" value="1"/>
</dbReference>
<comment type="caution">
    <text evidence="5">The sequence shown here is derived from an EMBL/GenBank/DDBJ whole genome shotgun (WGS) entry which is preliminary data.</text>
</comment>
<dbReference type="SUPFAM" id="SSF52540">
    <property type="entry name" value="P-loop containing nucleoside triphosphate hydrolases"/>
    <property type="match status" value="1"/>
</dbReference>
<proteinExistence type="predicted"/>
<dbReference type="SMART" id="SM00382">
    <property type="entry name" value="AAA"/>
    <property type="match status" value="1"/>
</dbReference>
<dbReference type="AlphaFoldDB" id="A0A9D1K0A1"/>
<keyword evidence="3 5" id="KW-0067">ATP-binding</keyword>
<dbReference type="Pfam" id="PF00005">
    <property type="entry name" value="ABC_tran"/>
    <property type="match status" value="1"/>
</dbReference>
<dbReference type="InterPro" id="IPR003593">
    <property type="entry name" value="AAA+_ATPase"/>
</dbReference>
<evidence type="ECO:0000313" key="6">
    <source>
        <dbReference type="Proteomes" id="UP000824002"/>
    </source>
</evidence>
<dbReference type="InterPro" id="IPR017871">
    <property type="entry name" value="ABC_transporter-like_CS"/>
</dbReference>
<organism evidence="5 6">
    <name type="scientific">Candidatus Merdivicinus excrementipullorum</name>
    <dbReference type="NCBI Taxonomy" id="2840867"/>
    <lineage>
        <taxon>Bacteria</taxon>
        <taxon>Bacillati</taxon>
        <taxon>Bacillota</taxon>
        <taxon>Clostridia</taxon>
        <taxon>Eubacteriales</taxon>
        <taxon>Oscillospiraceae</taxon>
        <taxon>Oscillospiraceae incertae sedis</taxon>
        <taxon>Candidatus Merdivicinus</taxon>
    </lineage>
</organism>
<sequence length="286" mass="31911">MMNAIEIRGLTKRYSDFTLQNVSFSVPMGSIMGFIGENGAGKTTTIKSILGLIRPDGGEITVLGKDPKTDRKAIGQEIGAVLDGSFFFEGMRAKDISPVLARLHPQWDNELFRQYCQRFSLPMSKPIKEFSKGMKAKLCLVTALAHHPKLLILDEATSGLDPVVRSEILDVFQEFIEDENHSILLSSHITSDLEKIADYITFVHQGKIVFSLSKDEMLERYGLVKCSREDAVRLDPAHIAGRRDSRFDVELLIDNRQNAGAYRGLLVEPATIDDIMTFFGKGAETK</sequence>
<evidence type="ECO:0000256" key="2">
    <source>
        <dbReference type="ARBA" id="ARBA00022741"/>
    </source>
</evidence>
<dbReference type="InterPro" id="IPR051782">
    <property type="entry name" value="ABC_Transporter_VariousFunc"/>
</dbReference>
<dbReference type="PANTHER" id="PTHR42939:SF3">
    <property type="entry name" value="ABC TRANSPORTER ATP-BINDING COMPONENT"/>
    <property type="match status" value="1"/>
</dbReference>
<dbReference type="Proteomes" id="UP000824002">
    <property type="component" value="Unassembled WGS sequence"/>
</dbReference>
<dbReference type="GO" id="GO:0016887">
    <property type="term" value="F:ATP hydrolysis activity"/>
    <property type="evidence" value="ECO:0007669"/>
    <property type="project" value="InterPro"/>
</dbReference>
<dbReference type="EMBL" id="DVJP01000077">
    <property type="protein sequence ID" value="HIS77454.1"/>
    <property type="molecule type" value="Genomic_DNA"/>
</dbReference>
<feature type="domain" description="ABC transporter" evidence="4">
    <location>
        <begin position="2"/>
        <end position="230"/>
    </location>
</feature>
<evidence type="ECO:0000256" key="1">
    <source>
        <dbReference type="ARBA" id="ARBA00022448"/>
    </source>
</evidence>
<reference evidence="5" key="1">
    <citation type="submission" date="2020-10" db="EMBL/GenBank/DDBJ databases">
        <authorList>
            <person name="Gilroy R."/>
        </authorList>
    </citation>
    <scope>NUCLEOTIDE SEQUENCE</scope>
    <source>
        <strain evidence="5">CHK199-13235</strain>
    </source>
</reference>
<dbReference type="Gene3D" id="3.40.50.300">
    <property type="entry name" value="P-loop containing nucleotide triphosphate hydrolases"/>
    <property type="match status" value="1"/>
</dbReference>
<dbReference type="PROSITE" id="PS50893">
    <property type="entry name" value="ABC_TRANSPORTER_2"/>
    <property type="match status" value="1"/>
</dbReference>
<reference evidence="5" key="2">
    <citation type="journal article" date="2021" name="PeerJ">
        <title>Extensive microbial diversity within the chicken gut microbiome revealed by metagenomics and culture.</title>
        <authorList>
            <person name="Gilroy R."/>
            <person name="Ravi A."/>
            <person name="Getino M."/>
            <person name="Pursley I."/>
            <person name="Horton D.L."/>
            <person name="Alikhan N.F."/>
            <person name="Baker D."/>
            <person name="Gharbi K."/>
            <person name="Hall N."/>
            <person name="Watson M."/>
            <person name="Adriaenssens E.M."/>
            <person name="Foster-Nyarko E."/>
            <person name="Jarju S."/>
            <person name="Secka A."/>
            <person name="Antonio M."/>
            <person name="Oren A."/>
            <person name="Chaudhuri R.R."/>
            <person name="La Ragione R."/>
            <person name="Hildebrand F."/>
            <person name="Pallen M.J."/>
        </authorList>
    </citation>
    <scope>NUCLEOTIDE SEQUENCE</scope>
    <source>
        <strain evidence="5">CHK199-13235</strain>
    </source>
</reference>
<gene>
    <name evidence="5" type="ORF">IAB51_11710</name>
</gene>
<accession>A0A9D1K0A1</accession>